<accession>A0A5D4TLX6</accession>
<keyword evidence="2" id="KW-0732">Signal</keyword>
<proteinExistence type="predicted"/>
<evidence type="ECO:0000313" key="3">
    <source>
        <dbReference type="EMBL" id="TYS75821.1"/>
    </source>
</evidence>
<dbReference type="Proteomes" id="UP000325054">
    <property type="component" value="Unassembled WGS sequence"/>
</dbReference>
<organism evidence="3 4">
    <name type="scientific">Rossellomorea aquimaris</name>
    <dbReference type="NCBI Taxonomy" id="189382"/>
    <lineage>
        <taxon>Bacteria</taxon>
        <taxon>Bacillati</taxon>
        <taxon>Bacillota</taxon>
        <taxon>Bacilli</taxon>
        <taxon>Bacillales</taxon>
        <taxon>Bacillaceae</taxon>
        <taxon>Rossellomorea</taxon>
    </lineage>
</organism>
<reference evidence="3 4" key="1">
    <citation type="submission" date="2019-08" db="EMBL/GenBank/DDBJ databases">
        <title>Bacillus genomes from the desert of Cuatro Cienegas, Coahuila.</title>
        <authorList>
            <person name="Olmedo-Alvarez G."/>
        </authorList>
    </citation>
    <scope>NUCLEOTIDE SEQUENCE [LARGE SCALE GENOMIC DNA]</scope>
    <source>
        <strain evidence="3 4">CH451a_14T</strain>
    </source>
</reference>
<name>A0A5D4TLX6_9BACI</name>
<dbReference type="AlphaFoldDB" id="A0A5D4TLX6"/>
<dbReference type="OrthoDB" id="2837979at2"/>
<sequence length="245" mass="27255">MKKLTKLLLLAAIIILPACSNNAETDNEEAVDEVQNEEQSNDIGTDQPADDSVSEKDENAANKGPDSTSDSQNQEETDEKETAEGGLLMYRPEGSEVRVFKENDQQVFTEEVIAQNEEYVQMVVTLGGSMTTEIYRWTEDELALVYQEYTDPEQPEAGLLEGFEPSTDTEVLFGESADWELISEDEALTVNGKTYENVKQIKKVTDEVVGSDTIIVRYYAPGYGMVKEEMEVTGDNGYQSTVVLD</sequence>
<evidence type="ECO:0000313" key="4">
    <source>
        <dbReference type="Proteomes" id="UP000325054"/>
    </source>
</evidence>
<dbReference type="RefSeq" id="WP_148992520.1">
    <property type="nucleotide sequence ID" value="NZ_VTEW01000015.1"/>
</dbReference>
<feature type="signal peptide" evidence="2">
    <location>
        <begin position="1"/>
        <end position="23"/>
    </location>
</feature>
<dbReference type="EMBL" id="VTEW01000015">
    <property type="protein sequence ID" value="TYS75821.1"/>
    <property type="molecule type" value="Genomic_DNA"/>
</dbReference>
<feature type="chain" id="PRO_5023010935" evidence="2">
    <location>
        <begin position="24"/>
        <end position="245"/>
    </location>
</feature>
<protein>
    <submittedName>
        <fullName evidence="3">Uncharacterized protein</fullName>
    </submittedName>
</protein>
<feature type="compositionally biased region" description="Acidic residues" evidence="1">
    <location>
        <begin position="25"/>
        <end position="40"/>
    </location>
</feature>
<evidence type="ECO:0000256" key="2">
    <source>
        <dbReference type="SAM" id="SignalP"/>
    </source>
</evidence>
<evidence type="ECO:0000256" key="1">
    <source>
        <dbReference type="SAM" id="MobiDB-lite"/>
    </source>
</evidence>
<gene>
    <name evidence="3" type="ORF">FZC80_16595</name>
</gene>
<feature type="region of interest" description="Disordered" evidence="1">
    <location>
        <begin position="19"/>
        <end position="95"/>
    </location>
</feature>
<comment type="caution">
    <text evidence="3">The sequence shown here is derived from an EMBL/GenBank/DDBJ whole genome shotgun (WGS) entry which is preliminary data.</text>
</comment>